<evidence type="ECO:0000313" key="2">
    <source>
        <dbReference type="Proteomes" id="UP000053240"/>
    </source>
</evidence>
<dbReference type="InParanoid" id="A0A194QZJ6"/>
<dbReference type="EMBL" id="KQ460930">
    <property type="protein sequence ID" value="KPJ10709.1"/>
    <property type="molecule type" value="Genomic_DNA"/>
</dbReference>
<dbReference type="AlphaFoldDB" id="A0A194QZJ6"/>
<name>A0A194QZJ6_PAPMA</name>
<dbReference type="Proteomes" id="UP000053240">
    <property type="component" value="Unassembled WGS sequence"/>
</dbReference>
<evidence type="ECO:0000313" key="1">
    <source>
        <dbReference type="EMBL" id="KPJ10709.1"/>
    </source>
</evidence>
<gene>
    <name evidence="1" type="ORF">RR48_07715</name>
</gene>
<keyword evidence="2" id="KW-1185">Reference proteome</keyword>
<proteinExistence type="predicted"/>
<protein>
    <submittedName>
        <fullName evidence="1">Uncharacterized protein</fullName>
    </submittedName>
</protein>
<reference evidence="1 2" key="1">
    <citation type="journal article" date="2015" name="Nat. Commun.">
        <title>Outbred genome sequencing and CRISPR/Cas9 gene editing in butterflies.</title>
        <authorList>
            <person name="Li X."/>
            <person name="Fan D."/>
            <person name="Zhang W."/>
            <person name="Liu G."/>
            <person name="Zhang L."/>
            <person name="Zhao L."/>
            <person name="Fang X."/>
            <person name="Chen L."/>
            <person name="Dong Y."/>
            <person name="Chen Y."/>
            <person name="Ding Y."/>
            <person name="Zhao R."/>
            <person name="Feng M."/>
            <person name="Zhu Y."/>
            <person name="Feng Y."/>
            <person name="Jiang X."/>
            <person name="Zhu D."/>
            <person name="Xiang H."/>
            <person name="Feng X."/>
            <person name="Li S."/>
            <person name="Wang J."/>
            <person name="Zhang G."/>
            <person name="Kronforst M.R."/>
            <person name="Wang W."/>
        </authorList>
    </citation>
    <scope>NUCLEOTIDE SEQUENCE [LARGE SCALE GENOMIC DNA]</scope>
    <source>
        <strain evidence="1">Ya'a_city_454_Pm</strain>
        <tissue evidence="1">Whole body</tissue>
    </source>
</reference>
<sequence length="61" mass="7212">IITGKIEGKRPRGRRPMRWTDQVCTALDSSIHNAIHNAENRIEWRTTLREMVKRRGRDAQE</sequence>
<organism evidence="1 2">
    <name type="scientific">Papilio machaon</name>
    <name type="common">Old World swallowtail butterfly</name>
    <dbReference type="NCBI Taxonomy" id="76193"/>
    <lineage>
        <taxon>Eukaryota</taxon>
        <taxon>Metazoa</taxon>
        <taxon>Ecdysozoa</taxon>
        <taxon>Arthropoda</taxon>
        <taxon>Hexapoda</taxon>
        <taxon>Insecta</taxon>
        <taxon>Pterygota</taxon>
        <taxon>Neoptera</taxon>
        <taxon>Endopterygota</taxon>
        <taxon>Lepidoptera</taxon>
        <taxon>Glossata</taxon>
        <taxon>Ditrysia</taxon>
        <taxon>Papilionoidea</taxon>
        <taxon>Papilionidae</taxon>
        <taxon>Papilioninae</taxon>
        <taxon>Papilio</taxon>
    </lineage>
</organism>
<accession>A0A194QZJ6</accession>
<feature type="non-terminal residue" evidence="1">
    <location>
        <position position="1"/>
    </location>
</feature>